<evidence type="ECO:0000313" key="18">
    <source>
        <dbReference type="EMBL" id="OGG16262.1"/>
    </source>
</evidence>
<dbReference type="GO" id="GO:0008763">
    <property type="term" value="F:UDP-N-acetylmuramate-L-alanine ligase activity"/>
    <property type="evidence" value="ECO:0007669"/>
    <property type="project" value="UniProtKB-UniRule"/>
</dbReference>
<dbReference type="EC" id="6.3.2.8" evidence="3 14"/>
<keyword evidence="10" id="KW-0573">Peptidoglycan synthesis</keyword>
<gene>
    <name evidence="18" type="ORF">A3D77_02270</name>
</gene>
<dbReference type="InterPro" id="IPR000713">
    <property type="entry name" value="Mur_ligase_N"/>
</dbReference>
<dbReference type="InterPro" id="IPR036615">
    <property type="entry name" value="Mur_ligase_C_dom_sf"/>
</dbReference>
<dbReference type="GO" id="GO:0009252">
    <property type="term" value="P:peptidoglycan biosynthetic process"/>
    <property type="evidence" value="ECO:0007669"/>
    <property type="project" value="UniProtKB-UniRule"/>
</dbReference>
<keyword evidence="9" id="KW-0133">Cell shape</keyword>
<dbReference type="SUPFAM" id="SSF51984">
    <property type="entry name" value="MurCD N-terminal domain"/>
    <property type="match status" value="1"/>
</dbReference>
<reference evidence="18 19" key="1">
    <citation type="journal article" date="2016" name="Nat. Commun.">
        <title>Thousands of microbial genomes shed light on interconnected biogeochemical processes in an aquifer system.</title>
        <authorList>
            <person name="Anantharaman K."/>
            <person name="Brown C.T."/>
            <person name="Hug L.A."/>
            <person name="Sharon I."/>
            <person name="Castelle C.J."/>
            <person name="Probst A.J."/>
            <person name="Thomas B.C."/>
            <person name="Singh A."/>
            <person name="Wilkins M.J."/>
            <person name="Karaoz U."/>
            <person name="Brodie E.L."/>
            <person name="Williams K.H."/>
            <person name="Hubbard S.S."/>
            <person name="Banfield J.F."/>
        </authorList>
    </citation>
    <scope>NUCLEOTIDE SEQUENCE [LARGE SCALE GENOMIC DNA]</scope>
</reference>
<dbReference type="GO" id="GO:0005524">
    <property type="term" value="F:ATP binding"/>
    <property type="evidence" value="ECO:0007669"/>
    <property type="project" value="UniProtKB-KW"/>
</dbReference>
<dbReference type="GO" id="GO:0008360">
    <property type="term" value="P:regulation of cell shape"/>
    <property type="evidence" value="ECO:0007669"/>
    <property type="project" value="UniProtKB-KW"/>
</dbReference>
<dbReference type="PANTHER" id="PTHR43445">
    <property type="entry name" value="UDP-N-ACETYLMURAMATE--L-ALANINE LIGASE-RELATED"/>
    <property type="match status" value="1"/>
</dbReference>
<dbReference type="SUPFAM" id="SSF53623">
    <property type="entry name" value="MurD-like peptide ligases, catalytic domain"/>
    <property type="match status" value="1"/>
</dbReference>
<feature type="domain" description="Mur ligase N-terminal catalytic" evidence="15">
    <location>
        <begin position="7"/>
        <end position="106"/>
    </location>
</feature>
<evidence type="ECO:0000256" key="10">
    <source>
        <dbReference type="ARBA" id="ARBA00022984"/>
    </source>
</evidence>
<dbReference type="InterPro" id="IPR013221">
    <property type="entry name" value="Mur_ligase_cen"/>
</dbReference>
<comment type="caution">
    <text evidence="18">The sequence shown here is derived from an EMBL/GenBank/DDBJ whole genome shotgun (WGS) entry which is preliminary data.</text>
</comment>
<comment type="pathway">
    <text evidence="2">Cell wall biogenesis; peptidoglycan biosynthesis.</text>
</comment>
<feature type="domain" description="Mur ligase central" evidence="17">
    <location>
        <begin position="111"/>
        <end position="298"/>
    </location>
</feature>
<evidence type="ECO:0000259" key="17">
    <source>
        <dbReference type="Pfam" id="PF08245"/>
    </source>
</evidence>
<evidence type="ECO:0000256" key="13">
    <source>
        <dbReference type="ARBA" id="ARBA00047833"/>
    </source>
</evidence>
<evidence type="ECO:0000256" key="2">
    <source>
        <dbReference type="ARBA" id="ARBA00004752"/>
    </source>
</evidence>
<dbReference type="STRING" id="1798382.A3D77_02270"/>
<dbReference type="InterPro" id="IPR036565">
    <property type="entry name" value="Mur-like_cat_sf"/>
</dbReference>
<evidence type="ECO:0000256" key="5">
    <source>
        <dbReference type="ARBA" id="ARBA00022598"/>
    </source>
</evidence>
<evidence type="ECO:0000256" key="11">
    <source>
        <dbReference type="ARBA" id="ARBA00023306"/>
    </source>
</evidence>
<dbReference type="AlphaFoldDB" id="A0A1F5ZVU7"/>
<dbReference type="EMBL" id="MFJL01000014">
    <property type="protein sequence ID" value="OGG16262.1"/>
    <property type="molecule type" value="Genomic_DNA"/>
</dbReference>
<keyword evidence="4" id="KW-0963">Cytoplasm</keyword>
<keyword evidence="6" id="KW-0132">Cell division</keyword>
<dbReference type="GO" id="GO:0071555">
    <property type="term" value="P:cell wall organization"/>
    <property type="evidence" value="ECO:0007669"/>
    <property type="project" value="UniProtKB-KW"/>
</dbReference>
<evidence type="ECO:0000256" key="6">
    <source>
        <dbReference type="ARBA" id="ARBA00022618"/>
    </source>
</evidence>
<dbReference type="InterPro" id="IPR050061">
    <property type="entry name" value="MurCDEF_pg_biosynth"/>
</dbReference>
<dbReference type="GO" id="GO:0005737">
    <property type="term" value="C:cytoplasm"/>
    <property type="evidence" value="ECO:0007669"/>
    <property type="project" value="UniProtKB-SubCell"/>
</dbReference>
<evidence type="ECO:0000256" key="4">
    <source>
        <dbReference type="ARBA" id="ARBA00022490"/>
    </source>
</evidence>
<dbReference type="Pfam" id="PF08245">
    <property type="entry name" value="Mur_ligase_M"/>
    <property type="match status" value="1"/>
</dbReference>
<dbReference type="PANTHER" id="PTHR43445:SF3">
    <property type="entry name" value="UDP-N-ACETYLMURAMATE--L-ALANINE LIGASE"/>
    <property type="match status" value="1"/>
</dbReference>
<keyword evidence="5 18" id="KW-0436">Ligase</keyword>
<evidence type="ECO:0000259" key="16">
    <source>
        <dbReference type="Pfam" id="PF02875"/>
    </source>
</evidence>
<protein>
    <recommendedName>
        <fullName evidence="3 14">UDP-N-acetylmuramate--L-alanine ligase</fullName>
        <ecNumber evidence="3 14">6.3.2.8</ecNumber>
    </recommendedName>
</protein>
<dbReference type="Pfam" id="PF02875">
    <property type="entry name" value="Mur_ligase_C"/>
    <property type="match status" value="1"/>
</dbReference>
<dbReference type="UniPathway" id="UPA00219"/>
<evidence type="ECO:0000256" key="9">
    <source>
        <dbReference type="ARBA" id="ARBA00022960"/>
    </source>
</evidence>
<evidence type="ECO:0000256" key="3">
    <source>
        <dbReference type="ARBA" id="ARBA00012211"/>
    </source>
</evidence>
<dbReference type="Proteomes" id="UP000176923">
    <property type="component" value="Unassembled WGS sequence"/>
</dbReference>
<keyword evidence="12" id="KW-0961">Cell wall biogenesis/degradation</keyword>
<comment type="catalytic activity">
    <reaction evidence="13">
        <text>UDP-N-acetyl-alpha-D-muramate + L-alanine + ATP = UDP-N-acetyl-alpha-D-muramoyl-L-alanine + ADP + phosphate + H(+)</text>
        <dbReference type="Rhea" id="RHEA:23372"/>
        <dbReference type="ChEBI" id="CHEBI:15378"/>
        <dbReference type="ChEBI" id="CHEBI:30616"/>
        <dbReference type="ChEBI" id="CHEBI:43474"/>
        <dbReference type="ChEBI" id="CHEBI:57972"/>
        <dbReference type="ChEBI" id="CHEBI:70757"/>
        <dbReference type="ChEBI" id="CHEBI:83898"/>
        <dbReference type="ChEBI" id="CHEBI:456216"/>
        <dbReference type="EC" id="6.3.2.8"/>
    </reaction>
</comment>
<dbReference type="InterPro" id="IPR004101">
    <property type="entry name" value="Mur_ligase_C"/>
</dbReference>
<dbReference type="Gene3D" id="3.40.1190.10">
    <property type="entry name" value="Mur-like, catalytic domain"/>
    <property type="match status" value="1"/>
</dbReference>
<keyword evidence="7" id="KW-0547">Nucleotide-binding</keyword>
<evidence type="ECO:0000256" key="8">
    <source>
        <dbReference type="ARBA" id="ARBA00022840"/>
    </source>
</evidence>
<evidence type="ECO:0000256" key="14">
    <source>
        <dbReference type="NCBIfam" id="TIGR01082"/>
    </source>
</evidence>
<evidence type="ECO:0000259" key="15">
    <source>
        <dbReference type="Pfam" id="PF01225"/>
    </source>
</evidence>
<comment type="subcellular location">
    <subcellularLocation>
        <location evidence="1">Cytoplasm</location>
    </subcellularLocation>
</comment>
<name>A0A1F5ZVU7_9BACT</name>
<dbReference type="InterPro" id="IPR005758">
    <property type="entry name" value="UDP-N-AcMur_Ala_ligase_MurC"/>
</dbReference>
<dbReference type="Gene3D" id="3.90.190.20">
    <property type="entry name" value="Mur ligase, C-terminal domain"/>
    <property type="match status" value="1"/>
</dbReference>
<keyword evidence="11" id="KW-0131">Cell cycle</keyword>
<accession>A0A1F5ZVU7</accession>
<dbReference type="Gene3D" id="3.40.50.720">
    <property type="entry name" value="NAD(P)-binding Rossmann-like Domain"/>
    <property type="match status" value="1"/>
</dbReference>
<evidence type="ECO:0000256" key="12">
    <source>
        <dbReference type="ARBA" id="ARBA00023316"/>
    </source>
</evidence>
<evidence type="ECO:0000256" key="1">
    <source>
        <dbReference type="ARBA" id="ARBA00004496"/>
    </source>
</evidence>
<proteinExistence type="predicted"/>
<dbReference type="NCBIfam" id="TIGR01082">
    <property type="entry name" value="murC"/>
    <property type="match status" value="1"/>
</dbReference>
<evidence type="ECO:0000256" key="7">
    <source>
        <dbReference type="ARBA" id="ARBA00022741"/>
    </source>
</evidence>
<dbReference type="SUPFAM" id="SSF53244">
    <property type="entry name" value="MurD-like peptide ligases, peptide-binding domain"/>
    <property type="match status" value="1"/>
</dbReference>
<organism evidence="18 19">
    <name type="scientific">Candidatus Gottesmanbacteria bacterium RIFCSPHIGHO2_02_FULL_39_11</name>
    <dbReference type="NCBI Taxonomy" id="1798382"/>
    <lineage>
        <taxon>Bacteria</taxon>
        <taxon>Candidatus Gottesmaniibacteriota</taxon>
    </lineage>
</organism>
<feature type="domain" description="Mur ligase C-terminal" evidence="16">
    <location>
        <begin position="321"/>
        <end position="452"/>
    </location>
</feature>
<dbReference type="GO" id="GO:0051301">
    <property type="term" value="P:cell division"/>
    <property type="evidence" value="ECO:0007669"/>
    <property type="project" value="UniProtKB-KW"/>
</dbReference>
<evidence type="ECO:0000313" key="19">
    <source>
        <dbReference type="Proteomes" id="UP000176923"/>
    </source>
</evidence>
<sequence>MKKKSAYFVGIKGVGMTALSIYFKEKGYTVKGSDTEAVFHTDKILSRFHIPVVRGFDKKNISKNYDLVVVTGAHGGIKNSEAQEAKEKGLKVVMHGQALGEEMKKYCGISISGTHGKTTTSALVASILTHAGCDPSYVVGTSDILDLTAPGHYGRGKYFIAEADEYITSPGFDSTPRFLWQHPEILVITNIEYDHPDAYSDVSEIENAFYKLTQNLKGEKILIGCCDNNSVLKVLKKYKGKILTYGFSKNAMYQVGSFKFEKGKTTFDITKSGAKVAQVSTYLTGKHNILNSLAASLVCRTVGLSWDEISENILKFKGSRRRFEFIREKGKFRFYDDYAHHPTEIAATVSGARMFFPDFYITVIFQPHTYSRTKSLFKQFLTSFDWADKILIAPIYASAREEKDTSVSSEMLVAALVKNGKNAYLVNRPTDAVKGIKNNEVKKELIITMGAGDINTWQDEIYKGVQVT</sequence>
<dbReference type="Pfam" id="PF01225">
    <property type="entry name" value="Mur_ligase"/>
    <property type="match status" value="1"/>
</dbReference>
<keyword evidence="8" id="KW-0067">ATP-binding</keyword>